<feature type="region of interest" description="Disordered" evidence="1">
    <location>
        <begin position="28"/>
        <end position="47"/>
    </location>
</feature>
<gene>
    <name evidence="2" type="ORF">E9232_004874</name>
</gene>
<evidence type="ECO:0000313" key="2">
    <source>
        <dbReference type="EMBL" id="MDR6292334.1"/>
    </source>
</evidence>
<dbReference type="Proteomes" id="UP001262410">
    <property type="component" value="Unassembled WGS sequence"/>
</dbReference>
<keyword evidence="3" id="KW-1185">Reference proteome</keyword>
<dbReference type="EMBL" id="JAVDPW010000009">
    <property type="protein sequence ID" value="MDR6292334.1"/>
    <property type="molecule type" value="Genomic_DNA"/>
</dbReference>
<proteinExistence type="predicted"/>
<sequence length="152" mass="16979">MPRDVFPQPTTRTIVQDLADRLGLHAREFNRMDDHPGKGDESEEEGKGRESLKALCYGNIVADQIRLLTQFPKNAVDAVMMLAVAHNHIDEDRDNGVMTDLGVQAIERATAFLMEHLGVTGTDFSEYIFADYMRDRALGRDVKLHAPNLVAA</sequence>
<reference evidence="2 3" key="1">
    <citation type="submission" date="2023-07" db="EMBL/GenBank/DDBJ databases">
        <title>Sorghum-associated microbial communities from plants grown in Nebraska, USA.</title>
        <authorList>
            <person name="Schachtman D."/>
        </authorList>
    </citation>
    <scope>NUCLEOTIDE SEQUENCE [LARGE SCALE GENOMIC DNA]</scope>
    <source>
        <strain evidence="2 3">584</strain>
    </source>
</reference>
<accession>A0ABU1JWE6</accession>
<name>A0ABU1JWE6_9PROT</name>
<comment type="caution">
    <text evidence="2">The sequence shown here is derived from an EMBL/GenBank/DDBJ whole genome shotgun (WGS) entry which is preliminary data.</text>
</comment>
<protein>
    <submittedName>
        <fullName evidence="2">Uncharacterized protein</fullName>
    </submittedName>
</protein>
<evidence type="ECO:0000313" key="3">
    <source>
        <dbReference type="Proteomes" id="UP001262410"/>
    </source>
</evidence>
<organism evidence="2 3">
    <name type="scientific">Inquilinus ginsengisoli</name>
    <dbReference type="NCBI Taxonomy" id="363840"/>
    <lineage>
        <taxon>Bacteria</taxon>
        <taxon>Pseudomonadati</taxon>
        <taxon>Pseudomonadota</taxon>
        <taxon>Alphaproteobacteria</taxon>
        <taxon>Rhodospirillales</taxon>
        <taxon>Rhodospirillaceae</taxon>
        <taxon>Inquilinus</taxon>
    </lineage>
</organism>
<dbReference type="RefSeq" id="WP_309798343.1">
    <property type="nucleotide sequence ID" value="NZ_JAVDPW010000009.1"/>
</dbReference>
<evidence type="ECO:0000256" key="1">
    <source>
        <dbReference type="SAM" id="MobiDB-lite"/>
    </source>
</evidence>